<evidence type="ECO:0000313" key="2">
    <source>
        <dbReference type="Proteomes" id="UP000747110"/>
    </source>
</evidence>
<organism evidence="1 2">
    <name type="scientific">Volvox reticuliferus</name>
    <dbReference type="NCBI Taxonomy" id="1737510"/>
    <lineage>
        <taxon>Eukaryota</taxon>
        <taxon>Viridiplantae</taxon>
        <taxon>Chlorophyta</taxon>
        <taxon>core chlorophytes</taxon>
        <taxon>Chlorophyceae</taxon>
        <taxon>CS clade</taxon>
        <taxon>Chlamydomonadales</taxon>
        <taxon>Volvocaceae</taxon>
        <taxon>Volvox</taxon>
    </lineage>
</organism>
<comment type="caution">
    <text evidence="1">The sequence shown here is derived from an EMBL/GenBank/DDBJ whole genome shotgun (WGS) entry which is preliminary data.</text>
</comment>
<sequence length="392" mass="44740">MKVISSRISGMNKIFTCATILWLTAVGVMDFRLVGAWELQGLPECPEPHRRMLQEYKTFHAANKHAPDATYIVQTCWHVHCAGAGDRLRGALHMLRVAMHFKKILIIDWKRPAPLHYFLTPNEIDWKMTGFKDGFFDEQNNTISSDDFSAVTRYGSATKEVINQFEDTKMIITQNPQPFETENKLLPPIDHNMALQIGACYFNFLFKFNSSVERHGEGYLRQMYGPLPVDFIAWHWRHWDVDCKCEKSFKVSELGTVLTCAEELASEIGVNLNLRPVLLATDFNAIRQLVAKGEFRKIITANITSKHIDKAKPNLGNVPFEDTFIELYLLSRARCIITSWSGFSKLAVWMGSRSLLTCHHDMGTCNSTAVQGIVRRRELGEVRSIVGRRLRG</sequence>
<keyword evidence="2" id="KW-1185">Reference proteome</keyword>
<name>A0A8J4C5V7_9CHLO</name>
<reference evidence="1" key="1">
    <citation type="journal article" date="2021" name="Proc. Natl. Acad. Sci. U.S.A.">
        <title>Three genomes in the algal genus Volvox reveal the fate of a haploid sex-determining region after a transition to homothallism.</title>
        <authorList>
            <person name="Yamamoto K."/>
            <person name="Hamaji T."/>
            <person name="Kawai-Toyooka H."/>
            <person name="Matsuzaki R."/>
            <person name="Takahashi F."/>
            <person name="Nishimura Y."/>
            <person name="Kawachi M."/>
            <person name="Noguchi H."/>
            <person name="Minakuchi Y."/>
            <person name="Umen J.G."/>
            <person name="Toyoda A."/>
            <person name="Nozaki H."/>
        </authorList>
    </citation>
    <scope>NUCLEOTIDE SEQUENCE</scope>
    <source>
        <strain evidence="1">NIES-3786</strain>
    </source>
</reference>
<dbReference type="OrthoDB" id="524569at2759"/>
<proteinExistence type="predicted"/>
<dbReference type="AlphaFoldDB" id="A0A8J4C5V7"/>
<dbReference type="Proteomes" id="UP000747110">
    <property type="component" value="Unassembled WGS sequence"/>
</dbReference>
<dbReference type="EMBL" id="BNCP01000006">
    <property type="protein sequence ID" value="GIL74661.1"/>
    <property type="molecule type" value="Genomic_DNA"/>
</dbReference>
<protein>
    <submittedName>
        <fullName evidence="1">Uncharacterized protein</fullName>
    </submittedName>
</protein>
<accession>A0A8J4C5V7</accession>
<dbReference type="Gene3D" id="3.40.50.11350">
    <property type="match status" value="1"/>
</dbReference>
<evidence type="ECO:0000313" key="1">
    <source>
        <dbReference type="EMBL" id="GIL74661.1"/>
    </source>
</evidence>
<gene>
    <name evidence="1" type="ORF">Vretifemale_4590</name>
</gene>